<dbReference type="GO" id="GO:0016020">
    <property type="term" value="C:membrane"/>
    <property type="evidence" value="ECO:0007669"/>
    <property type="project" value="UniProtKB-SubCell"/>
</dbReference>
<dbReference type="Pfam" id="PF08448">
    <property type="entry name" value="PAS_4"/>
    <property type="match status" value="1"/>
</dbReference>
<evidence type="ECO:0000259" key="6">
    <source>
        <dbReference type="PROSITE" id="PS50113"/>
    </source>
</evidence>
<dbReference type="InterPro" id="IPR052163">
    <property type="entry name" value="DGC-Regulatory_Protein"/>
</dbReference>
<evidence type="ECO:0000256" key="2">
    <source>
        <dbReference type="ARBA" id="ARBA00022692"/>
    </source>
</evidence>
<dbReference type="NCBIfam" id="TIGR00254">
    <property type="entry name" value="GGDEF"/>
    <property type="match status" value="1"/>
</dbReference>
<dbReference type="PROSITE" id="PS50113">
    <property type="entry name" value="PAC"/>
    <property type="match status" value="2"/>
</dbReference>
<dbReference type="SMART" id="SM01079">
    <property type="entry name" value="CHASE"/>
    <property type="match status" value="1"/>
</dbReference>
<dbReference type="Gene3D" id="3.30.450.20">
    <property type="entry name" value="PAS domain"/>
    <property type="match status" value="2"/>
</dbReference>
<feature type="domain" description="GGDEF" evidence="8">
    <location>
        <begin position="630"/>
        <end position="763"/>
    </location>
</feature>
<dbReference type="Gene3D" id="3.30.450.350">
    <property type="entry name" value="CHASE domain"/>
    <property type="match status" value="1"/>
</dbReference>
<dbReference type="InterPro" id="IPR000700">
    <property type="entry name" value="PAS-assoc_C"/>
</dbReference>
<dbReference type="EMBL" id="ACIS01000010">
    <property type="protein sequence ID" value="EEG07225.1"/>
    <property type="molecule type" value="Genomic_DNA"/>
</dbReference>
<dbReference type="InterPro" id="IPR000014">
    <property type="entry name" value="PAS"/>
</dbReference>
<dbReference type="InterPro" id="IPR042240">
    <property type="entry name" value="CHASE_sf"/>
</dbReference>
<dbReference type="Pfam" id="PF03924">
    <property type="entry name" value="CHASE"/>
    <property type="match status" value="1"/>
</dbReference>
<evidence type="ECO:0000259" key="7">
    <source>
        <dbReference type="PROSITE" id="PS50839"/>
    </source>
</evidence>
<dbReference type="Pfam" id="PF13426">
    <property type="entry name" value="PAS_9"/>
    <property type="match status" value="1"/>
</dbReference>
<dbReference type="eggNOG" id="COG2199">
    <property type="taxonomic scope" value="Bacteria"/>
</dbReference>
<proteinExistence type="predicted"/>
<comment type="caution">
    <text evidence="9">The sequence shown here is derived from an EMBL/GenBank/DDBJ whole genome shotgun (WGS) entry which is preliminary data.</text>
</comment>
<dbReference type="CDD" id="cd00130">
    <property type="entry name" value="PAS"/>
    <property type="match status" value="2"/>
</dbReference>
<dbReference type="InterPro" id="IPR000160">
    <property type="entry name" value="GGDEF_dom"/>
</dbReference>
<dbReference type="InterPro" id="IPR006189">
    <property type="entry name" value="CHASE_dom"/>
</dbReference>
<protein>
    <submittedName>
        <fullName evidence="9">Diguanylate cyclase with PAS/PAC sensor</fullName>
    </submittedName>
</protein>
<dbReference type="PROSITE" id="PS50839">
    <property type="entry name" value="CHASE"/>
    <property type="match status" value="1"/>
</dbReference>
<dbReference type="FunFam" id="3.30.70.270:FF:000001">
    <property type="entry name" value="Diguanylate cyclase domain protein"/>
    <property type="match status" value="1"/>
</dbReference>
<keyword evidence="3" id="KW-1133">Transmembrane helix</keyword>
<keyword evidence="2" id="KW-0812">Transmembrane</keyword>
<dbReference type="eggNOG" id="COG3614">
    <property type="taxonomic scope" value="Bacteria"/>
</dbReference>
<keyword evidence="10" id="KW-1185">Reference proteome</keyword>
<feature type="domain" description="PAC" evidence="6">
    <location>
        <begin position="544"/>
        <end position="598"/>
    </location>
</feature>
<dbReference type="InterPro" id="IPR001610">
    <property type="entry name" value="PAC"/>
</dbReference>
<dbReference type="eggNOG" id="COG2202">
    <property type="taxonomic scope" value="Bacteria"/>
</dbReference>
<dbReference type="SUPFAM" id="SSF55785">
    <property type="entry name" value="PYP-like sensor domain (PAS domain)"/>
    <property type="match status" value="2"/>
</dbReference>
<reference evidence="9 10" key="1">
    <citation type="submission" date="2009-02" db="EMBL/GenBank/DDBJ databases">
        <title>Sequencing of the draft genome and assembly of Lutiella nitroferrum 2002.</title>
        <authorList>
            <consortium name="US DOE Joint Genome Institute (JGI-PGF)"/>
            <person name="Lucas S."/>
            <person name="Copeland A."/>
            <person name="Lapidus A."/>
            <person name="Glavina del Rio T."/>
            <person name="Tice H."/>
            <person name="Bruce D."/>
            <person name="Goodwin L."/>
            <person name="Pitluck S."/>
            <person name="Larimer F."/>
            <person name="Land M.L."/>
            <person name="Hauser L."/>
            <person name="Coates J.D."/>
        </authorList>
    </citation>
    <scope>NUCLEOTIDE SEQUENCE [LARGE SCALE GENOMIC DNA]</scope>
    <source>
        <strain evidence="9 10">2002</strain>
    </source>
</reference>
<dbReference type="AlphaFoldDB" id="B9Z7T9"/>
<dbReference type="Pfam" id="PF00990">
    <property type="entry name" value="GGDEF"/>
    <property type="match status" value="1"/>
</dbReference>
<evidence type="ECO:0000256" key="3">
    <source>
        <dbReference type="ARBA" id="ARBA00022989"/>
    </source>
</evidence>
<feature type="domain" description="PAS" evidence="5">
    <location>
        <begin position="485"/>
        <end position="519"/>
    </location>
</feature>
<dbReference type="SMART" id="SM00091">
    <property type="entry name" value="PAS"/>
    <property type="match status" value="2"/>
</dbReference>
<feature type="domain" description="PAS" evidence="5">
    <location>
        <begin position="350"/>
        <end position="402"/>
    </location>
</feature>
<dbReference type="PROSITE" id="PS50112">
    <property type="entry name" value="PAS"/>
    <property type="match status" value="2"/>
</dbReference>
<dbReference type="PANTHER" id="PTHR46663">
    <property type="entry name" value="DIGUANYLATE CYCLASE DGCT-RELATED"/>
    <property type="match status" value="1"/>
</dbReference>
<evidence type="ECO:0000313" key="9">
    <source>
        <dbReference type="EMBL" id="EEG07225.1"/>
    </source>
</evidence>
<feature type="domain" description="PAC" evidence="6">
    <location>
        <begin position="424"/>
        <end position="476"/>
    </location>
</feature>
<dbReference type="SMART" id="SM00267">
    <property type="entry name" value="GGDEF"/>
    <property type="match status" value="1"/>
</dbReference>
<dbReference type="Gene3D" id="3.30.70.270">
    <property type="match status" value="1"/>
</dbReference>
<dbReference type="GO" id="GO:0003824">
    <property type="term" value="F:catalytic activity"/>
    <property type="evidence" value="ECO:0007669"/>
    <property type="project" value="UniProtKB-ARBA"/>
</dbReference>
<sequence precursor="true">MFRALPWLILIVGVALTALQAQHMRTREAALARAKFEIRVTELVSGFEHRMIVQAQILRGVAGLFAASAEVERDEFRRYVQGLELPRYYPGITGIGYVAIVPARDKARHVAAMRAQGFADYDIRPPGPRDPYTAVIYVEPFDWRNRRALGFDMSLEPTRFAVARRAADEGRALMTGKLTLLQETRQDAQPGVLLFQPVYRAGAPLASVAERRAALLGWAYSPLRVRQLLERYLQSEYPQLSSQIALQVYAGDTLQPAAQMYQLHPGAAAQGEAVVRRASLHGSTWTFRVEPLAGYWGGEAFDGNARIVLASGIVLTLLLVAASQLLGRSHQRLAAALREASLANRHLAEQQSLLRAIYDSSSVALFLMKPDGKIAHANQRMAAMFHTLLPELIGRDYDTLLPPAEQDGARDWQARVSAQQGTPASIERCYRRFDGGEFWGVTTGCALHDAGGRVLGIVGVIEDVTERHKNEAGMRLASTVFMASPTGIMVTDAEERIVSVNPAFTLITGYSAAEIIGQTPKILASGQHDADFYQELWRSIGQDGFWEGELLNRHKQGHLYLEMISISRVVDGQGRVVNYVGMFQDVTERRQAEERIRHLAHHDYLTGLPNRAHLLERASQALALARRYQRRLAILFLDLDRFKPINDRYGHDVGDVVLRTVADRLLALVRESDTVCRLGGDEFVILLAEYHDFASVEQLAHTLRTAIEQPCEVGALRLAVSASIGIATYPEHGDSVGALIQRADAAMYRAKTGAAPPICIAGEPLDPADA</sequence>
<dbReference type="InterPro" id="IPR013656">
    <property type="entry name" value="PAS_4"/>
</dbReference>
<dbReference type="SUPFAM" id="SSF55073">
    <property type="entry name" value="Nucleotide cyclase"/>
    <property type="match status" value="1"/>
</dbReference>
<name>B9Z7T9_9NEIS</name>
<dbReference type="InterPro" id="IPR035965">
    <property type="entry name" value="PAS-like_dom_sf"/>
</dbReference>
<dbReference type="GO" id="GO:0007165">
    <property type="term" value="P:signal transduction"/>
    <property type="evidence" value="ECO:0007669"/>
    <property type="project" value="UniProtKB-ARBA"/>
</dbReference>
<gene>
    <name evidence="9" type="ORF">FuraDRAFT_3425</name>
</gene>
<dbReference type="PANTHER" id="PTHR46663:SF3">
    <property type="entry name" value="SLL0267 PROTEIN"/>
    <property type="match status" value="1"/>
</dbReference>
<feature type="domain" description="CHASE" evidence="7">
    <location>
        <begin position="67"/>
        <end position="261"/>
    </location>
</feature>
<dbReference type="InterPro" id="IPR029787">
    <property type="entry name" value="Nucleotide_cyclase"/>
</dbReference>
<evidence type="ECO:0000256" key="4">
    <source>
        <dbReference type="ARBA" id="ARBA00023136"/>
    </source>
</evidence>
<dbReference type="InterPro" id="IPR043128">
    <property type="entry name" value="Rev_trsase/Diguanyl_cyclase"/>
</dbReference>
<evidence type="ECO:0000259" key="8">
    <source>
        <dbReference type="PROSITE" id="PS50887"/>
    </source>
</evidence>
<accession>B9Z7T9</accession>
<evidence type="ECO:0000313" key="10">
    <source>
        <dbReference type="Proteomes" id="UP000003165"/>
    </source>
</evidence>
<dbReference type="CDD" id="cd01949">
    <property type="entry name" value="GGDEF"/>
    <property type="match status" value="1"/>
</dbReference>
<dbReference type="SMART" id="SM00086">
    <property type="entry name" value="PAC"/>
    <property type="match status" value="2"/>
</dbReference>
<organism evidence="9 10">
    <name type="scientific">Pseudogulbenkiania ferrooxidans 2002</name>
    <dbReference type="NCBI Taxonomy" id="279714"/>
    <lineage>
        <taxon>Bacteria</taxon>
        <taxon>Pseudomonadati</taxon>
        <taxon>Pseudomonadota</taxon>
        <taxon>Betaproteobacteria</taxon>
        <taxon>Neisseriales</taxon>
        <taxon>Chromobacteriaceae</taxon>
        <taxon>Pseudogulbenkiania</taxon>
    </lineage>
</organism>
<dbReference type="Proteomes" id="UP000003165">
    <property type="component" value="Unassembled WGS sequence"/>
</dbReference>
<comment type="subcellular location">
    <subcellularLocation>
        <location evidence="1">Membrane</location>
    </subcellularLocation>
</comment>
<evidence type="ECO:0000256" key="1">
    <source>
        <dbReference type="ARBA" id="ARBA00004370"/>
    </source>
</evidence>
<dbReference type="NCBIfam" id="TIGR00229">
    <property type="entry name" value="sensory_box"/>
    <property type="match status" value="2"/>
</dbReference>
<evidence type="ECO:0000259" key="5">
    <source>
        <dbReference type="PROSITE" id="PS50112"/>
    </source>
</evidence>
<keyword evidence="4" id="KW-0472">Membrane</keyword>
<dbReference type="PROSITE" id="PS50887">
    <property type="entry name" value="GGDEF"/>
    <property type="match status" value="1"/>
</dbReference>